<dbReference type="NCBIfam" id="TIGR00528">
    <property type="entry name" value="gcvT"/>
    <property type="match status" value="1"/>
</dbReference>
<dbReference type="GO" id="GO:0004047">
    <property type="term" value="F:aminomethyltransferase activity"/>
    <property type="evidence" value="ECO:0007669"/>
    <property type="project" value="UniProtKB-UniRule"/>
</dbReference>
<dbReference type="GO" id="GO:0005960">
    <property type="term" value="C:glycine cleavage complex"/>
    <property type="evidence" value="ECO:0007669"/>
    <property type="project" value="InterPro"/>
</dbReference>
<dbReference type="Pfam" id="PF01571">
    <property type="entry name" value="GCV_T"/>
    <property type="match status" value="1"/>
</dbReference>
<keyword evidence="11" id="KW-0489">Methyltransferase</keyword>
<comment type="function">
    <text evidence="7">The glycine cleavage system catalyzes the degradation of glycine.</text>
</comment>
<reference evidence="11 12" key="1">
    <citation type="submission" date="2019-01" db="EMBL/GenBank/DDBJ databases">
        <title>Draft genome sequence of Dictyobacter sp. Uno17.</title>
        <authorList>
            <person name="Wang C.M."/>
            <person name="Zheng Y."/>
            <person name="Sakai Y."/>
            <person name="Abe K."/>
            <person name="Yokota A."/>
            <person name="Yabe S."/>
        </authorList>
    </citation>
    <scope>NUCLEOTIDE SEQUENCE [LARGE SCALE GENOMIC DNA]</scope>
    <source>
        <strain evidence="11 12">Uno17</strain>
    </source>
</reference>
<dbReference type="PANTHER" id="PTHR43757">
    <property type="entry name" value="AMINOMETHYLTRANSFERASE"/>
    <property type="match status" value="1"/>
</dbReference>
<keyword evidence="12" id="KW-1185">Reference proteome</keyword>
<dbReference type="InterPro" id="IPR029043">
    <property type="entry name" value="GcvT/YgfZ_C"/>
</dbReference>
<protein>
    <recommendedName>
        <fullName evidence="2 7">Aminomethyltransferase</fullName>
        <ecNumber evidence="2 7">2.1.2.10</ecNumber>
    </recommendedName>
    <alternativeName>
        <fullName evidence="5 7">Glycine cleavage system T protein</fullName>
    </alternativeName>
</protein>
<dbReference type="GO" id="GO:0019464">
    <property type="term" value="P:glycine decarboxylation via glycine cleavage system"/>
    <property type="evidence" value="ECO:0007669"/>
    <property type="project" value="UniProtKB-UniRule"/>
</dbReference>
<evidence type="ECO:0000313" key="12">
    <source>
        <dbReference type="Proteomes" id="UP000322530"/>
    </source>
</evidence>
<evidence type="ECO:0000256" key="4">
    <source>
        <dbReference type="ARBA" id="ARBA00022679"/>
    </source>
</evidence>
<dbReference type="FunFam" id="4.10.1250.10:FF:000001">
    <property type="entry name" value="Aminomethyltransferase"/>
    <property type="match status" value="1"/>
</dbReference>
<dbReference type="NCBIfam" id="NF001567">
    <property type="entry name" value="PRK00389.1"/>
    <property type="match status" value="1"/>
</dbReference>
<evidence type="ECO:0000256" key="6">
    <source>
        <dbReference type="ARBA" id="ARBA00047665"/>
    </source>
</evidence>
<evidence type="ECO:0000256" key="8">
    <source>
        <dbReference type="PIRSR" id="PIRSR006487-1"/>
    </source>
</evidence>
<gene>
    <name evidence="7" type="primary">gcvT</name>
    <name evidence="11" type="ORF">KDI_01320</name>
</gene>
<evidence type="ECO:0000259" key="10">
    <source>
        <dbReference type="Pfam" id="PF08669"/>
    </source>
</evidence>
<evidence type="ECO:0000256" key="2">
    <source>
        <dbReference type="ARBA" id="ARBA00012616"/>
    </source>
</evidence>
<evidence type="ECO:0000259" key="9">
    <source>
        <dbReference type="Pfam" id="PF01571"/>
    </source>
</evidence>
<feature type="domain" description="GCVT N-terminal" evidence="9">
    <location>
        <begin position="19"/>
        <end position="276"/>
    </location>
</feature>
<dbReference type="InterPro" id="IPR013977">
    <property type="entry name" value="GcvT_C"/>
</dbReference>
<evidence type="ECO:0000256" key="7">
    <source>
        <dbReference type="HAMAP-Rule" id="MF_00259"/>
    </source>
</evidence>
<dbReference type="InterPro" id="IPR022903">
    <property type="entry name" value="GcvT_bac"/>
</dbReference>
<dbReference type="EC" id="2.1.2.10" evidence="2 7"/>
<dbReference type="Proteomes" id="UP000322530">
    <property type="component" value="Unassembled WGS sequence"/>
</dbReference>
<dbReference type="Gene3D" id="2.40.30.110">
    <property type="entry name" value="Aminomethyltransferase beta-barrel domains"/>
    <property type="match status" value="1"/>
</dbReference>
<dbReference type="GO" id="GO:0005829">
    <property type="term" value="C:cytosol"/>
    <property type="evidence" value="ECO:0007669"/>
    <property type="project" value="TreeGrafter"/>
</dbReference>
<dbReference type="EMBL" id="BIXY01000001">
    <property type="protein sequence ID" value="GCF06568.1"/>
    <property type="molecule type" value="Genomic_DNA"/>
</dbReference>
<dbReference type="InterPro" id="IPR028896">
    <property type="entry name" value="GcvT/YgfZ/DmdA"/>
</dbReference>
<feature type="domain" description="Aminomethyltransferase C-terminal" evidence="10">
    <location>
        <begin position="295"/>
        <end position="373"/>
    </location>
</feature>
<dbReference type="AlphaFoldDB" id="A0A5A5T5H6"/>
<evidence type="ECO:0000256" key="5">
    <source>
        <dbReference type="ARBA" id="ARBA00031395"/>
    </source>
</evidence>
<dbReference type="InterPro" id="IPR006222">
    <property type="entry name" value="GCVT_N"/>
</dbReference>
<sequence length="375" mass="41104">MTEMTTHDSANSQLKRTPLYEKHRALGARLVEFGGWEMPVQYSGILDEHQAVRTRAGLFDVCHMGEFKVEGEDALAFLQYLVPNDVSRLAIHQALYTQFCLPNGNVIDDLLIYYLAENHYMLVVNAANIEKDFAWVEGQAQQFQRVSISNQSDTTALIALQGPQAQAILQPLTETDLAGIRYYHFASGQVGEIHCLISRTGYTGEDGLELYCASVDAPALWDALLTAGKPLGLLPAGLGARDTLRLEAGLCLYGHELDEQTNPLEARLGWTVKLAKSPFIGSETLQKVKAEGPQRQLIGIQLLERGVPRGGYALYAGEQQIGSLTSGAPGPTVQKSIGMGYVETPYAQVGNQISVDIRGKRVPAQIVALPFYKRQ</sequence>
<comment type="caution">
    <text evidence="11">The sequence shown here is derived from an EMBL/GenBank/DDBJ whole genome shotgun (WGS) entry which is preliminary data.</text>
</comment>
<dbReference type="GO" id="GO:0008168">
    <property type="term" value="F:methyltransferase activity"/>
    <property type="evidence" value="ECO:0007669"/>
    <property type="project" value="UniProtKB-KW"/>
</dbReference>
<name>A0A5A5T5H6_9CHLR</name>
<comment type="subunit">
    <text evidence="7">The glycine cleavage system is composed of four proteins: P, T, L and H.</text>
</comment>
<dbReference type="Gene3D" id="3.30.70.1400">
    <property type="entry name" value="Aminomethyltransferase beta-barrel domains"/>
    <property type="match status" value="1"/>
</dbReference>
<dbReference type="PIRSF" id="PIRSF006487">
    <property type="entry name" value="GcvT"/>
    <property type="match status" value="1"/>
</dbReference>
<accession>A0A5A5T5H6</accession>
<evidence type="ECO:0000256" key="1">
    <source>
        <dbReference type="ARBA" id="ARBA00008609"/>
    </source>
</evidence>
<dbReference type="PANTHER" id="PTHR43757:SF2">
    <property type="entry name" value="AMINOMETHYLTRANSFERASE, MITOCHONDRIAL"/>
    <property type="match status" value="1"/>
</dbReference>
<comment type="catalytic activity">
    <reaction evidence="6 7">
        <text>N(6)-[(R)-S(8)-aminomethyldihydrolipoyl]-L-lysyl-[protein] + (6S)-5,6,7,8-tetrahydrofolate = N(6)-[(R)-dihydrolipoyl]-L-lysyl-[protein] + (6R)-5,10-methylene-5,6,7,8-tetrahydrofolate + NH4(+)</text>
        <dbReference type="Rhea" id="RHEA:16945"/>
        <dbReference type="Rhea" id="RHEA-COMP:10475"/>
        <dbReference type="Rhea" id="RHEA-COMP:10492"/>
        <dbReference type="ChEBI" id="CHEBI:15636"/>
        <dbReference type="ChEBI" id="CHEBI:28938"/>
        <dbReference type="ChEBI" id="CHEBI:57453"/>
        <dbReference type="ChEBI" id="CHEBI:83100"/>
        <dbReference type="ChEBI" id="CHEBI:83143"/>
        <dbReference type="EC" id="2.1.2.10"/>
    </reaction>
</comment>
<comment type="similarity">
    <text evidence="1 7">Belongs to the GcvT family.</text>
</comment>
<feature type="binding site" evidence="8">
    <location>
        <position position="209"/>
    </location>
    <ligand>
        <name>substrate</name>
    </ligand>
</feature>
<dbReference type="Pfam" id="PF08669">
    <property type="entry name" value="GCV_T_C"/>
    <property type="match status" value="1"/>
</dbReference>
<dbReference type="InterPro" id="IPR006223">
    <property type="entry name" value="GcvT"/>
</dbReference>
<dbReference type="HAMAP" id="MF_00259">
    <property type="entry name" value="GcvT"/>
    <property type="match status" value="1"/>
</dbReference>
<evidence type="ECO:0000313" key="11">
    <source>
        <dbReference type="EMBL" id="GCF06568.1"/>
    </source>
</evidence>
<dbReference type="FunFam" id="2.40.30.110:FF:000003">
    <property type="entry name" value="Aminomethyltransferase"/>
    <property type="match status" value="1"/>
</dbReference>
<proteinExistence type="inferred from homology"/>
<dbReference type="Gene3D" id="3.30.1360.120">
    <property type="entry name" value="Probable tRNA modification gtpase trme, domain 1"/>
    <property type="match status" value="1"/>
</dbReference>
<keyword evidence="3 7" id="KW-0032">Aminotransferase</keyword>
<dbReference type="InterPro" id="IPR027266">
    <property type="entry name" value="TrmE/GcvT-like"/>
</dbReference>
<organism evidence="11 12">
    <name type="scientific">Dictyobacter arantiisoli</name>
    <dbReference type="NCBI Taxonomy" id="2014874"/>
    <lineage>
        <taxon>Bacteria</taxon>
        <taxon>Bacillati</taxon>
        <taxon>Chloroflexota</taxon>
        <taxon>Ktedonobacteria</taxon>
        <taxon>Ktedonobacterales</taxon>
        <taxon>Dictyobacteraceae</taxon>
        <taxon>Dictyobacter</taxon>
    </lineage>
</organism>
<dbReference type="GO" id="GO:0008483">
    <property type="term" value="F:transaminase activity"/>
    <property type="evidence" value="ECO:0007669"/>
    <property type="project" value="UniProtKB-KW"/>
</dbReference>
<evidence type="ECO:0000256" key="3">
    <source>
        <dbReference type="ARBA" id="ARBA00022576"/>
    </source>
</evidence>
<dbReference type="SUPFAM" id="SSF101790">
    <property type="entry name" value="Aminomethyltransferase beta-barrel domain"/>
    <property type="match status" value="1"/>
</dbReference>
<dbReference type="FunFam" id="3.30.70.1400:FF:000001">
    <property type="entry name" value="Aminomethyltransferase"/>
    <property type="match status" value="1"/>
</dbReference>
<dbReference type="SUPFAM" id="SSF103025">
    <property type="entry name" value="Folate-binding domain"/>
    <property type="match status" value="1"/>
</dbReference>
<keyword evidence="4 7" id="KW-0808">Transferase</keyword>
<dbReference type="GO" id="GO:0032259">
    <property type="term" value="P:methylation"/>
    <property type="evidence" value="ECO:0007669"/>
    <property type="project" value="UniProtKB-KW"/>
</dbReference>
<dbReference type="Gene3D" id="4.10.1250.10">
    <property type="entry name" value="Aminomethyltransferase fragment"/>
    <property type="match status" value="1"/>
</dbReference>